<evidence type="ECO:0000313" key="1">
    <source>
        <dbReference type="EMBL" id="DAF57447.1"/>
    </source>
</evidence>
<proteinExistence type="predicted"/>
<reference evidence="1" key="1">
    <citation type="journal article" date="2021" name="Proc. Natl. Acad. Sci. U.S.A.">
        <title>A Catalog of Tens of Thousands of Viruses from Human Metagenomes Reveals Hidden Associations with Chronic Diseases.</title>
        <authorList>
            <person name="Tisza M.J."/>
            <person name="Buck C.B."/>
        </authorList>
    </citation>
    <scope>NUCLEOTIDE SEQUENCE</scope>
    <source>
        <strain evidence="1">CtqfO1</strain>
    </source>
</reference>
<organism evidence="1">
    <name type="scientific">Myoviridae sp. ctqfO1</name>
    <dbReference type="NCBI Taxonomy" id="2827710"/>
    <lineage>
        <taxon>Viruses</taxon>
        <taxon>Duplodnaviria</taxon>
        <taxon>Heunggongvirae</taxon>
        <taxon>Uroviricota</taxon>
        <taxon>Caudoviricetes</taxon>
    </lineage>
</organism>
<sequence length="75" mass="8953">MLTVRKEMNFDSLYELYDESWSGAMGTLDEIIKQGREEEAMQIIEETFSDEIPTDTQVNDFIWFELEDIMNLYDE</sequence>
<protein>
    <submittedName>
        <fullName evidence="1">Uncharacterized protein</fullName>
    </submittedName>
</protein>
<accession>A0A8S5T395</accession>
<dbReference type="EMBL" id="BK032734">
    <property type="protein sequence ID" value="DAF57447.1"/>
    <property type="molecule type" value="Genomic_DNA"/>
</dbReference>
<name>A0A8S5T395_9CAUD</name>